<sequence length="175" mass="19573">MGLKDSDILTLQTKINEGHIIFLKNKWDKEDVIDMETRAKQIKQDRVLREELVTLFNGFVKESGSSLKTWEKLANDYGANDEVYAKILGVCSDWVSKKLTRGADAGPLPSVAKDIVSFLIGKKKNPLQSTTRLPWYVYVVGCSLETFDPMHNAYRDPVTIGVVVLDAAHGVEGMK</sequence>
<protein>
    <submittedName>
        <fullName evidence="1">Uncharacterized protein</fullName>
    </submittedName>
</protein>
<gene>
    <name evidence="1" type="ORF">GOP47_0021088</name>
</gene>
<keyword evidence="2" id="KW-1185">Reference proteome</keyword>
<dbReference type="Proteomes" id="UP000886520">
    <property type="component" value="Chromosome 20"/>
</dbReference>
<dbReference type="OrthoDB" id="1983722at2759"/>
<organism evidence="1 2">
    <name type="scientific">Adiantum capillus-veneris</name>
    <name type="common">Maidenhair fern</name>
    <dbReference type="NCBI Taxonomy" id="13818"/>
    <lineage>
        <taxon>Eukaryota</taxon>
        <taxon>Viridiplantae</taxon>
        <taxon>Streptophyta</taxon>
        <taxon>Embryophyta</taxon>
        <taxon>Tracheophyta</taxon>
        <taxon>Polypodiopsida</taxon>
        <taxon>Polypodiidae</taxon>
        <taxon>Polypodiales</taxon>
        <taxon>Pteridineae</taxon>
        <taxon>Pteridaceae</taxon>
        <taxon>Vittarioideae</taxon>
        <taxon>Adiantum</taxon>
    </lineage>
</organism>
<accession>A0A9D4Z6R2</accession>
<evidence type="ECO:0000313" key="1">
    <source>
        <dbReference type="EMBL" id="KAI5064418.1"/>
    </source>
</evidence>
<comment type="caution">
    <text evidence="1">The sequence shown here is derived from an EMBL/GenBank/DDBJ whole genome shotgun (WGS) entry which is preliminary data.</text>
</comment>
<proteinExistence type="predicted"/>
<dbReference type="AlphaFoldDB" id="A0A9D4Z6R2"/>
<evidence type="ECO:0000313" key="2">
    <source>
        <dbReference type="Proteomes" id="UP000886520"/>
    </source>
</evidence>
<name>A0A9D4Z6R2_ADICA</name>
<dbReference type="EMBL" id="JABFUD020000020">
    <property type="protein sequence ID" value="KAI5064418.1"/>
    <property type="molecule type" value="Genomic_DNA"/>
</dbReference>
<reference evidence="1" key="1">
    <citation type="submission" date="2021-01" db="EMBL/GenBank/DDBJ databases">
        <title>Adiantum capillus-veneris genome.</title>
        <authorList>
            <person name="Fang Y."/>
            <person name="Liao Q."/>
        </authorList>
    </citation>
    <scope>NUCLEOTIDE SEQUENCE</scope>
    <source>
        <strain evidence="1">H3</strain>
        <tissue evidence="1">Leaf</tissue>
    </source>
</reference>